<feature type="signal peptide" evidence="1">
    <location>
        <begin position="1"/>
        <end position="21"/>
    </location>
</feature>
<reference evidence="2 4" key="1">
    <citation type="submission" date="2015-03" db="EMBL/GenBank/DDBJ databases">
        <authorList>
            <person name="Murphy D."/>
        </authorList>
    </citation>
    <scope>NUCLEOTIDE SEQUENCE [LARGE SCALE GENOMIC DNA]</scope>
    <source>
        <strain evidence="2 4">IP26249</strain>
    </source>
</reference>
<dbReference type="EMBL" id="CP068146">
    <property type="protein sequence ID" value="QQU45655.1"/>
    <property type="molecule type" value="Genomic_DNA"/>
</dbReference>
<dbReference type="Proteomes" id="UP000048841">
    <property type="component" value="Unassembled WGS sequence"/>
</dbReference>
<reference evidence="3 5" key="2">
    <citation type="submission" date="2021-01" db="EMBL/GenBank/DDBJ databases">
        <title>FDA dAtabase for Regulatory Grade micrObial Sequences (FDA-ARGOS): Supporting development and validation of Infectious Disease Dx tests.</title>
        <authorList>
            <person name="Blissenbach B."/>
            <person name="Krut O."/>
            <person name="Tallon L."/>
            <person name="Sadzewicz L."/>
            <person name="Zhao X."/>
            <person name="Boylan J."/>
            <person name="Ott S."/>
            <person name="Bowen H."/>
            <person name="Vavikolanu K."/>
            <person name="Mehta A."/>
            <person name="Aluvathingal J."/>
            <person name="Nadendla S."/>
            <person name="Yan Y."/>
            <person name="Sichtig H."/>
        </authorList>
    </citation>
    <scope>NUCLEOTIDE SEQUENCE [LARGE SCALE GENOMIC DNA]</scope>
    <source>
        <strain evidence="3 5">FDAARGOS_1082</strain>
    </source>
</reference>
<keyword evidence="1" id="KW-0732">Signal</keyword>
<evidence type="ECO:0000313" key="4">
    <source>
        <dbReference type="Proteomes" id="UP000048841"/>
    </source>
</evidence>
<evidence type="ECO:0000313" key="5">
    <source>
        <dbReference type="Proteomes" id="UP000595309"/>
    </source>
</evidence>
<dbReference type="PATRIC" id="fig|630.30.peg.2015"/>
<feature type="chain" id="PRO_5036292687" evidence="1">
    <location>
        <begin position="22"/>
        <end position="131"/>
    </location>
</feature>
<name>A0A0E1NIW5_YEREN</name>
<protein>
    <submittedName>
        <fullName evidence="2">CfaD-dependent expression extracytoplasmic protein</fullName>
    </submittedName>
</protein>
<dbReference type="AlphaFoldDB" id="A0A0E1NIW5"/>
<dbReference type="InterPro" id="IPR053764">
    <property type="entry name" value="CellEnv_BiogenAssoc_sf"/>
</dbReference>
<dbReference type="GeneID" id="51907324"/>
<dbReference type="RefSeq" id="WP_020282786.1">
    <property type="nucleotide sequence ID" value="NZ_CGBC01000017.1"/>
</dbReference>
<evidence type="ECO:0000313" key="3">
    <source>
        <dbReference type="EMBL" id="QQU45655.1"/>
    </source>
</evidence>
<proteinExistence type="predicted"/>
<dbReference type="Proteomes" id="UP000595309">
    <property type="component" value="Chromosome"/>
</dbReference>
<dbReference type="KEGG" id="yet:CH48_2290"/>
<dbReference type="Gene3D" id="2.60.40.2290">
    <property type="match status" value="1"/>
</dbReference>
<evidence type="ECO:0000313" key="2">
    <source>
        <dbReference type="EMBL" id="CFQ53650.1"/>
    </source>
</evidence>
<gene>
    <name evidence="2" type="primary">cexE</name>
    <name evidence="2" type="ORF">ERS137941_00587</name>
    <name evidence="3" type="ORF">I6I39_11600</name>
</gene>
<evidence type="ECO:0000256" key="1">
    <source>
        <dbReference type="SAM" id="SignalP"/>
    </source>
</evidence>
<sequence>MKLTGKFIGFVIMTISFSSFAGGGSSSWKPSVDPSACVNINEQRTPSTWYDNPVWFTWNANPECEKAISSGYASGIRIMGTVSYVPESTISQFNKVLKPNMSLTIVDLDIYGAVNGHPPRFASRPEFRWES</sequence>
<dbReference type="EMBL" id="CGBR01000002">
    <property type="protein sequence ID" value="CFQ53650.1"/>
    <property type="molecule type" value="Genomic_DNA"/>
</dbReference>
<organism evidence="2 4">
    <name type="scientific">Yersinia enterocolitica</name>
    <dbReference type="NCBI Taxonomy" id="630"/>
    <lineage>
        <taxon>Bacteria</taxon>
        <taxon>Pseudomonadati</taxon>
        <taxon>Pseudomonadota</taxon>
        <taxon>Gammaproteobacteria</taxon>
        <taxon>Enterobacterales</taxon>
        <taxon>Yersiniaceae</taxon>
        <taxon>Yersinia</taxon>
    </lineage>
</organism>
<accession>A0A0E1NIW5</accession>